<dbReference type="Proteomes" id="UP001597344">
    <property type="component" value="Unassembled WGS sequence"/>
</dbReference>
<dbReference type="Pfam" id="PF06206">
    <property type="entry name" value="CpeT"/>
    <property type="match status" value="1"/>
</dbReference>
<dbReference type="RefSeq" id="WP_378320812.1">
    <property type="nucleotide sequence ID" value="NZ_JBHUHY010000015.1"/>
</dbReference>
<evidence type="ECO:0000313" key="3">
    <source>
        <dbReference type="EMBL" id="MFD2187812.1"/>
    </source>
</evidence>
<proteinExistence type="inferred from homology"/>
<dbReference type="InterPro" id="IPR038672">
    <property type="entry name" value="CpcT/CpeT_sf"/>
</dbReference>
<sequence length="191" mass="22370">MKKKDVELDNLITLLEGKFSNEEQVEKDSGFAHLSLINVRIWKDRPGYWIYSQVSDANKDEYIYSQRILTYQRLDSSKIISTGYKIPNSKDYRNGWENIEIFENLTPESLEIRNGCQVYFKKKTSTIYSGKTKKGSCKSSIKEIDYITSSFVVSKDKISIWTRGYNKKGNQVWGKIKGPYKYRRISKKSNR</sequence>
<evidence type="ECO:0000256" key="1">
    <source>
        <dbReference type="ARBA" id="ARBA00008206"/>
    </source>
</evidence>
<dbReference type="PANTHER" id="PTHR35137:SF1">
    <property type="entry name" value="CHROMOPHORE LYASE CRL, CHLOROPLASTIC"/>
    <property type="match status" value="1"/>
</dbReference>
<evidence type="ECO:0000313" key="4">
    <source>
        <dbReference type="Proteomes" id="UP001597344"/>
    </source>
</evidence>
<dbReference type="PANTHER" id="PTHR35137">
    <property type="entry name" value="CHROMOPHORE LYASE CRL, CHLOROPLASTIC"/>
    <property type="match status" value="1"/>
</dbReference>
<keyword evidence="2 3" id="KW-0456">Lyase</keyword>
<dbReference type="CDD" id="cd16338">
    <property type="entry name" value="CpcT"/>
    <property type="match status" value="1"/>
</dbReference>
<evidence type="ECO:0000256" key="2">
    <source>
        <dbReference type="ARBA" id="ARBA00023239"/>
    </source>
</evidence>
<comment type="caution">
    <text evidence="3">The sequence shown here is derived from an EMBL/GenBank/DDBJ whole genome shotgun (WGS) entry which is preliminary data.</text>
</comment>
<comment type="similarity">
    <text evidence="1">Belongs to the CpcT/CpeT biliprotein lyase family.</text>
</comment>
<protein>
    <submittedName>
        <fullName evidence="3">Chromophore lyase CpcT/CpeT</fullName>
    </submittedName>
</protein>
<dbReference type="GO" id="GO:0016829">
    <property type="term" value="F:lyase activity"/>
    <property type="evidence" value="ECO:0007669"/>
    <property type="project" value="UniProtKB-KW"/>
</dbReference>
<reference evidence="4" key="1">
    <citation type="journal article" date="2019" name="Int. J. Syst. Evol. Microbiol.">
        <title>The Global Catalogue of Microorganisms (GCM) 10K type strain sequencing project: providing services to taxonomists for standard genome sequencing and annotation.</title>
        <authorList>
            <consortium name="The Broad Institute Genomics Platform"/>
            <consortium name="The Broad Institute Genome Sequencing Center for Infectious Disease"/>
            <person name="Wu L."/>
            <person name="Ma J."/>
        </authorList>
    </citation>
    <scope>NUCLEOTIDE SEQUENCE [LARGE SCALE GENOMIC DNA]</scope>
    <source>
        <strain evidence="4">DT92</strain>
    </source>
</reference>
<dbReference type="InterPro" id="IPR010404">
    <property type="entry name" value="CpcT/CpeT"/>
</dbReference>
<organism evidence="3 4">
    <name type="scientific">Aquimarina celericrescens</name>
    <dbReference type="NCBI Taxonomy" id="1964542"/>
    <lineage>
        <taxon>Bacteria</taxon>
        <taxon>Pseudomonadati</taxon>
        <taxon>Bacteroidota</taxon>
        <taxon>Flavobacteriia</taxon>
        <taxon>Flavobacteriales</taxon>
        <taxon>Flavobacteriaceae</taxon>
        <taxon>Aquimarina</taxon>
    </lineage>
</organism>
<name>A0ABW5AZA3_9FLAO</name>
<keyword evidence="4" id="KW-1185">Reference proteome</keyword>
<gene>
    <name evidence="3" type="ORF">ACFSJT_13500</name>
</gene>
<dbReference type="EMBL" id="JBHUHY010000015">
    <property type="protein sequence ID" value="MFD2187812.1"/>
    <property type="molecule type" value="Genomic_DNA"/>
</dbReference>
<dbReference type="Gene3D" id="2.40.128.590">
    <property type="entry name" value="CpcT/CpeT domain"/>
    <property type="match status" value="1"/>
</dbReference>
<accession>A0ABW5AZA3</accession>